<evidence type="ECO:0000313" key="1">
    <source>
        <dbReference type="EMBL" id="KAK1146186.1"/>
    </source>
</evidence>
<protein>
    <submittedName>
        <fullName evidence="1">Uncharacterized protein</fullName>
    </submittedName>
</protein>
<reference evidence="1 2" key="1">
    <citation type="journal article" date="2023" name="ACS Omega">
        <title>Identification of the Neoaspergillic Acid Biosynthesis Gene Cluster by Establishing an In Vitro CRISPR-Ribonucleoprotein Genetic System in Aspergillus melleus.</title>
        <authorList>
            <person name="Yuan B."/>
            <person name="Grau M.F."/>
            <person name="Murata R.M."/>
            <person name="Torok T."/>
            <person name="Venkateswaran K."/>
            <person name="Stajich J.E."/>
            <person name="Wang C.C.C."/>
        </authorList>
    </citation>
    <scope>NUCLEOTIDE SEQUENCE [LARGE SCALE GENOMIC DNA]</scope>
    <source>
        <strain evidence="1 2">IMV 1140</strain>
    </source>
</reference>
<name>A0ACC3B6W7_9EURO</name>
<proteinExistence type="predicted"/>
<gene>
    <name evidence="1" type="ORF">N8T08_003276</name>
</gene>
<accession>A0ACC3B6W7</accession>
<evidence type="ECO:0000313" key="2">
    <source>
        <dbReference type="Proteomes" id="UP001177260"/>
    </source>
</evidence>
<dbReference type="Proteomes" id="UP001177260">
    <property type="component" value="Unassembled WGS sequence"/>
</dbReference>
<sequence length="261" mass="29922">MASLFPEASSIEVDLESSDTDYALASDSSTTQSLESSTGLWALDVADDFPSADVLGIDLSPIQPYWTAPNCRFVVDDVEDIWPYPITKLFDYVHQRHMVGAISDWDRLFRQAFRQIRTGGYYEAQEFRVWFHSQGSQLPDDSSIQLWQHHLTEGTKAFGKSLNVVEQLAEKMSNAGFSGVQEEVLKVPIGPWPKDRRLKRVGQWMQLHAIDSVEPLTLALFTRVLGWSEAECRVLIAKVRQEFREREQLYVYAHFIYGRKL</sequence>
<keyword evidence="2" id="KW-1185">Reference proteome</keyword>
<organism evidence="1 2">
    <name type="scientific">Aspergillus melleus</name>
    <dbReference type="NCBI Taxonomy" id="138277"/>
    <lineage>
        <taxon>Eukaryota</taxon>
        <taxon>Fungi</taxon>
        <taxon>Dikarya</taxon>
        <taxon>Ascomycota</taxon>
        <taxon>Pezizomycotina</taxon>
        <taxon>Eurotiomycetes</taxon>
        <taxon>Eurotiomycetidae</taxon>
        <taxon>Eurotiales</taxon>
        <taxon>Aspergillaceae</taxon>
        <taxon>Aspergillus</taxon>
        <taxon>Aspergillus subgen. Circumdati</taxon>
    </lineage>
</organism>
<comment type="caution">
    <text evidence="1">The sequence shown here is derived from an EMBL/GenBank/DDBJ whole genome shotgun (WGS) entry which is preliminary data.</text>
</comment>
<dbReference type="EMBL" id="JAOPJF010000019">
    <property type="protein sequence ID" value="KAK1146186.1"/>
    <property type="molecule type" value="Genomic_DNA"/>
</dbReference>